<evidence type="ECO:0000256" key="6">
    <source>
        <dbReference type="ARBA" id="ARBA00023049"/>
    </source>
</evidence>
<evidence type="ECO:0000256" key="7">
    <source>
        <dbReference type="SAM" id="SignalP"/>
    </source>
</evidence>
<dbReference type="InterPro" id="IPR024079">
    <property type="entry name" value="MetalloPept_cat_dom_sf"/>
</dbReference>
<dbReference type="PROSITE" id="PS51257">
    <property type="entry name" value="PROKAR_LIPOPROTEIN"/>
    <property type="match status" value="1"/>
</dbReference>
<comment type="cofactor">
    <cofactor evidence="1">
        <name>Zn(2+)</name>
        <dbReference type="ChEBI" id="CHEBI:29105"/>
    </cofactor>
</comment>
<dbReference type="Pfam" id="PF01431">
    <property type="entry name" value="Peptidase_M13"/>
    <property type="match status" value="1"/>
</dbReference>
<dbReference type="GO" id="GO:0005886">
    <property type="term" value="C:plasma membrane"/>
    <property type="evidence" value="ECO:0007669"/>
    <property type="project" value="TreeGrafter"/>
</dbReference>
<dbReference type="InterPro" id="IPR000718">
    <property type="entry name" value="Peptidase_M13"/>
</dbReference>
<dbReference type="Proteomes" id="UP000431269">
    <property type="component" value="Chromosome"/>
</dbReference>
<dbReference type="GO" id="GO:0004222">
    <property type="term" value="F:metalloendopeptidase activity"/>
    <property type="evidence" value="ECO:0007669"/>
    <property type="project" value="InterPro"/>
</dbReference>
<gene>
    <name evidence="10" type="primary">pepO_2</name>
    <name evidence="10" type="ORF">DSM104635_02156</name>
</gene>
<dbReference type="InterPro" id="IPR018497">
    <property type="entry name" value="Peptidase_M13_C"/>
</dbReference>
<dbReference type="GO" id="GO:0016485">
    <property type="term" value="P:protein processing"/>
    <property type="evidence" value="ECO:0007669"/>
    <property type="project" value="TreeGrafter"/>
</dbReference>
<dbReference type="RefSeq" id="WP_158766178.1">
    <property type="nucleotide sequence ID" value="NZ_CP047045.1"/>
</dbReference>
<keyword evidence="4 10" id="KW-0378">Hydrolase</keyword>
<evidence type="ECO:0000256" key="1">
    <source>
        <dbReference type="ARBA" id="ARBA00001947"/>
    </source>
</evidence>
<dbReference type="PROSITE" id="PS51885">
    <property type="entry name" value="NEPRILYSIN"/>
    <property type="match status" value="1"/>
</dbReference>
<feature type="domain" description="Peptidase M13 C-terminal" evidence="8">
    <location>
        <begin position="479"/>
        <end position="679"/>
    </location>
</feature>
<keyword evidence="2" id="KW-0645">Protease</keyword>
<dbReference type="GO" id="GO:0046872">
    <property type="term" value="F:metal ion binding"/>
    <property type="evidence" value="ECO:0007669"/>
    <property type="project" value="UniProtKB-KW"/>
</dbReference>
<evidence type="ECO:0000259" key="9">
    <source>
        <dbReference type="Pfam" id="PF05649"/>
    </source>
</evidence>
<dbReference type="SUPFAM" id="SSF55486">
    <property type="entry name" value="Metalloproteases ('zincins'), catalytic domain"/>
    <property type="match status" value="1"/>
</dbReference>
<keyword evidence="7" id="KW-0732">Signal</keyword>
<evidence type="ECO:0000259" key="8">
    <source>
        <dbReference type="Pfam" id="PF01431"/>
    </source>
</evidence>
<evidence type="ECO:0000313" key="11">
    <source>
        <dbReference type="Proteomes" id="UP000431269"/>
    </source>
</evidence>
<dbReference type="PANTHER" id="PTHR11733:SF211">
    <property type="entry name" value="OLIGOPEPTIDASE LIPOPROTEIN M13 FAMILY"/>
    <property type="match status" value="1"/>
</dbReference>
<evidence type="ECO:0000256" key="4">
    <source>
        <dbReference type="ARBA" id="ARBA00022801"/>
    </source>
</evidence>
<evidence type="ECO:0000313" key="10">
    <source>
        <dbReference type="EMBL" id="QGZ95307.1"/>
    </source>
</evidence>
<name>A0A6I6MR97_9CAUL</name>
<protein>
    <submittedName>
        <fullName evidence="10">Neutral endopeptidase</fullName>
        <ecNumber evidence="10">3.4.24.-</ecNumber>
    </submittedName>
</protein>
<accession>A0A6I6MR97</accession>
<dbReference type="EC" id="3.4.24.-" evidence="10"/>
<feature type="signal peptide" evidence="7">
    <location>
        <begin position="1"/>
        <end position="20"/>
    </location>
</feature>
<dbReference type="CDD" id="cd08662">
    <property type="entry name" value="M13"/>
    <property type="match status" value="1"/>
</dbReference>
<feature type="chain" id="PRO_5026043183" evidence="7">
    <location>
        <begin position="21"/>
        <end position="682"/>
    </location>
</feature>
<dbReference type="KEGG" id="tsv:DSM104635_02156"/>
<proteinExistence type="predicted"/>
<dbReference type="Pfam" id="PF05649">
    <property type="entry name" value="Peptidase_M13_N"/>
    <property type="match status" value="1"/>
</dbReference>
<evidence type="ECO:0000256" key="5">
    <source>
        <dbReference type="ARBA" id="ARBA00022833"/>
    </source>
</evidence>
<keyword evidence="6" id="KW-0482">Metalloprotease</keyword>
<dbReference type="EMBL" id="CP047045">
    <property type="protein sequence ID" value="QGZ95307.1"/>
    <property type="molecule type" value="Genomic_DNA"/>
</dbReference>
<dbReference type="PRINTS" id="PR00786">
    <property type="entry name" value="NEPRILYSIN"/>
</dbReference>
<keyword evidence="5" id="KW-0862">Zinc</keyword>
<dbReference type="InterPro" id="IPR042089">
    <property type="entry name" value="Peptidase_M13_dom_2"/>
</dbReference>
<dbReference type="InterPro" id="IPR008753">
    <property type="entry name" value="Peptidase_M13_N"/>
</dbReference>
<keyword evidence="3" id="KW-0479">Metal-binding</keyword>
<feature type="domain" description="Peptidase M13 N-terminal" evidence="9">
    <location>
        <begin position="41"/>
        <end position="427"/>
    </location>
</feature>
<dbReference type="PANTHER" id="PTHR11733">
    <property type="entry name" value="ZINC METALLOPROTEASE FAMILY M13 NEPRILYSIN-RELATED"/>
    <property type="match status" value="1"/>
</dbReference>
<keyword evidence="11" id="KW-1185">Reference proteome</keyword>
<organism evidence="10 11">
    <name type="scientific">Terricaulis silvestris</name>
    <dbReference type="NCBI Taxonomy" id="2686094"/>
    <lineage>
        <taxon>Bacteria</taxon>
        <taxon>Pseudomonadati</taxon>
        <taxon>Pseudomonadota</taxon>
        <taxon>Alphaproteobacteria</taxon>
        <taxon>Caulobacterales</taxon>
        <taxon>Caulobacteraceae</taxon>
        <taxon>Terricaulis</taxon>
    </lineage>
</organism>
<evidence type="ECO:0000256" key="3">
    <source>
        <dbReference type="ARBA" id="ARBA00022723"/>
    </source>
</evidence>
<dbReference type="AlphaFoldDB" id="A0A6I6MR97"/>
<reference evidence="11" key="1">
    <citation type="submission" date="2019-12" db="EMBL/GenBank/DDBJ databases">
        <title>Complete genome of Terracaulis silvestris 0127_4.</title>
        <authorList>
            <person name="Vieira S."/>
            <person name="Riedel T."/>
            <person name="Sproer C."/>
            <person name="Pascual J."/>
            <person name="Boedeker C."/>
            <person name="Overmann J."/>
        </authorList>
    </citation>
    <scope>NUCLEOTIDE SEQUENCE [LARGE SCALE GENOMIC DNA]</scope>
    <source>
        <strain evidence="11">0127_4</strain>
    </source>
</reference>
<dbReference type="Gene3D" id="1.10.1380.10">
    <property type="entry name" value="Neutral endopeptidase , domain2"/>
    <property type="match status" value="1"/>
</dbReference>
<evidence type="ECO:0000256" key="2">
    <source>
        <dbReference type="ARBA" id="ARBA00022670"/>
    </source>
</evidence>
<dbReference type="Gene3D" id="3.40.390.10">
    <property type="entry name" value="Collagenase (Catalytic Domain)"/>
    <property type="match status" value="1"/>
</dbReference>
<sequence>MGRFLSALVLSAGLACTVAACGQRARDVGINLEAMDTTVQPGNDFYGYANGNWQRTTEIPADRASIGGFYIAFLETERQTTELVQGIVSSNPAAGTNEARIANFYNAYANTAAIDAAGMAPVQAELQRINAITTRADLSRVLGSTVRADVDAFNATDYNTSNLFGVFVTQALGAPEVMPYLMQGGLSLPEREYYLSNDPEMAEIRTAYRAYIEQLLTLAGVSDAAAKAQRIYNLEVAIARAHMTRAETGDFPSRGAVWTRAELEQRAPGIDWNAFLTAAQLGNQQRFAAYHDGSIPRLAALVGSQPIQAWKDWLTFHHINAYTDVLPTQLDAASFAFYGTTLSGTPQQRERAKRALDAVNGFLGDAVGQAYAQRYFPASARDEVRTMVENIKTAFAERIRGLDWMADTTQAEALRKVETLVVGVGYPDSWRDYSTLEVSADNAYANVVNAELLEYRHQLAKIGRPLDRAEWWMTPQTVNAVNLPVQNAMNFPAAILQAPFFNASADAAFNYGAIGAVIGHEVSHSFDDSGASFDSTGMLRNWWTEADLAAFRAQGDALARQYSAYEPFPGLHINGEITLGENIADVAGLQAAFDAYHASLGGREAPVIDGLTGDQRFFIAFAQAWASKTREEALRQQVMTDGHAPGQYRALTVRNLDGWYEAFNVQPNATLYLAPDARVRVW</sequence>